<organism evidence="2 3">
    <name type="scientific">Mycetomoellerius zeteki</name>
    <dbReference type="NCBI Taxonomy" id="64791"/>
    <lineage>
        <taxon>Eukaryota</taxon>
        <taxon>Metazoa</taxon>
        <taxon>Ecdysozoa</taxon>
        <taxon>Arthropoda</taxon>
        <taxon>Hexapoda</taxon>
        <taxon>Insecta</taxon>
        <taxon>Pterygota</taxon>
        <taxon>Neoptera</taxon>
        <taxon>Endopterygota</taxon>
        <taxon>Hymenoptera</taxon>
        <taxon>Apocrita</taxon>
        <taxon>Aculeata</taxon>
        <taxon>Formicoidea</taxon>
        <taxon>Formicidae</taxon>
        <taxon>Myrmicinae</taxon>
        <taxon>Mycetomoellerius</taxon>
    </lineage>
</organism>
<feature type="compositionally biased region" description="Basic and acidic residues" evidence="1">
    <location>
        <begin position="1"/>
        <end position="20"/>
    </location>
</feature>
<protein>
    <submittedName>
        <fullName evidence="2">Uncharacterized protein</fullName>
    </submittedName>
</protein>
<proteinExistence type="predicted"/>
<sequence>MTYGESHDRKREQKDNERSLRARRCTARCATSRGHATPLEEARRQTQPDRGFSDVPRDNVQACRRAGRGRSSTERHESHRRAPTRVTGIGFTRIASVASRLWGIKDRCILHSSGSRTSFNSIRTYLDTCCVGKKASPLCCLRTSFRSSGS</sequence>
<dbReference type="Proteomes" id="UP000075809">
    <property type="component" value="Unassembled WGS sequence"/>
</dbReference>
<evidence type="ECO:0000256" key="1">
    <source>
        <dbReference type="SAM" id="MobiDB-lite"/>
    </source>
</evidence>
<accession>A0A151WXV2</accession>
<reference evidence="2 3" key="1">
    <citation type="submission" date="2015-09" db="EMBL/GenBank/DDBJ databases">
        <title>Trachymyrmex zeteki WGS genome.</title>
        <authorList>
            <person name="Nygaard S."/>
            <person name="Hu H."/>
            <person name="Boomsma J."/>
            <person name="Zhang G."/>
        </authorList>
    </citation>
    <scope>NUCLEOTIDE SEQUENCE [LARGE SCALE GENOMIC DNA]</scope>
    <source>
        <strain evidence="2">Tzet28-1</strain>
        <tissue evidence="2">Whole body</tissue>
    </source>
</reference>
<feature type="region of interest" description="Disordered" evidence="1">
    <location>
        <begin position="1"/>
        <end position="83"/>
    </location>
</feature>
<dbReference type="EMBL" id="KQ982658">
    <property type="protein sequence ID" value="KYQ52693.1"/>
    <property type="molecule type" value="Genomic_DNA"/>
</dbReference>
<dbReference type="AlphaFoldDB" id="A0A151WXV2"/>
<keyword evidence="3" id="KW-1185">Reference proteome</keyword>
<feature type="compositionally biased region" description="Basic and acidic residues" evidence="1">
    <location>
        <begin position="38"/>
        <end position="57"/>
    </location>
</feature>
<evidence type="ECO:0000313" key="2">
    <source>
        <dbReference type="EMBL" id="KYQ52693.1"/>
    </source>
</evidence>
<name>A0A151WXV2_9HYME</name>
<gene>
    <name evidence="2" type="ORF">ALC60_08188</name>
</gene>
<evidence type="ECO:0000313" key="3">
    <source>
        <dbReference type="Proteomes" id="UP000075809"/>
    </source>
</evidence>